<dbReference type="AlphaFoldDB" id="A0A239DEE7"/>
<dbReference type="InterPro" id="IPR032093">
    <property type="entry name" value="PhoD_N"/>
</dbReference>
<dbReference type="InterPro" id="IPR052900">
    <property type="entry name" value="Phospholipid_Metab_Enz"/>
</dbReference>
<dbReference type="Gene3D" id="2.60.40.380">
    <property type="entry name" value="Purple acid phosphatase-like, N-terminal"/>
    <property type="match status" value="1"/>
</dbReference>
<dbReference type="PANTHER" id="PTHR43606">
    <property type="entry name" value="PHOSPHATASE, PUTATIVE (AFU_ORTHOLOGUE AFUA_6G08710)-RELATED"/>
    <property type="match status" value="1"/>
</dbReference>
<evidence type="ECO:0000259" key="3">
    <source>
        <dbReference type="Pfam" id="PF16655"/>
    </source>
</evidence>
<dbReference type="RefSeq" id="WP_218822285.1">
    <property type="nucleotide sequence ID" value="NZ_FZOO01000003.1"/>
</dbReference>
<feature type="domain" description="Phospholipase D N-terminal" evidence="3">
    <location>
        <begin position="49"/>
        <end position="144"/>
    </location>
</feature>
<feature type="compositionally biased region" description="Low complexity" evidence="1">
    <location>
        <begin position="582"/>
        <end position="591"/>
    </location>
</feature>
<protein>
    <submittedName>
        <fullName evidence="4">Alkaline phosphatase D</fullName>
    </submittedName>
</protein>
<dbReference type="InterPro" id="IPR006311">
    <property type="entry name" value="TAT_signal"/>
</dbReference>
<dbReference type="SUPFAM" id="SSF56300">
    <property type="entry name" value="Metallo-dependent phosphatases"/>
    <property type="match status" value="1"/>
</dbReference>
<dbReference type="PROSITE" id="PS51318">
    <property type="entry name" value="TAT"/>
    <property type="match status" value="1"/>
</dbReference>
<evidence type="ECO:0000313" key="4">
    <source>
        <dbReference type="EMBL" id="SNS30710.1"/>
    </source>
</evidence>
<dbReference type="Pfam" id="PF09423">
    <property type="entry name" value="PhoD"/>
    <property type="match status" value="1"/>
</dbReference>
<reference evidence="5" key="1">
    <citation type="submission" date="2017-06" db="EMBL/GenBank/DDBJ databases">
        <authorList>
            <person name="Varghese N."/>
            <person name="Submissions S."/>
        </authorList>
    </citation>
    <scope>NUCLEOTIDE SEQUENCE [LARGE SCALE GENOMIC DNA]</scope>
    <source>
        <strain evidence="5">DSM 46839</strain>
    </source>
</reference>
<keyword evidence="5" id="KW-1185">Reference proteome</keyword>
<evidence type="ECO:0000256" key="1">
    <source>
        <dbReference type="SAM" id="MobiDB-lite"/>
    </source>
</evidence>
<dbReference type="InterPro" id="IPR029052">
    <property type="entry name" value="Metallo-depent_PP-like"/>
</dbReference>
<dbReference type="Pfam" id="PF16655">
    <property type="entry name" value="PhoD_N"/>
    <property type="match status" value="1"/>
</dbReference>
<name>A0A239DEE7_9ACTN</name>
<organism evidence="4 5">
    <name type="scientific">Geodermatophilus pulveris</name>
    <dbReference type="NCBI Taxonomy" id="1564159"/>
    <lineage>
        <taxon>Bacteria</taxon>
        <taxon>Bacillati</taxon>
        <taxon>Actinomycetota</taxon>
        <taxon>Actinomycetes</taxon>
        <taxon>Geodermatophilales</taxon>
        <taxon>Geodermatophilaceae</taxon>
        <taxon>Geodermatophilus</taxon>
    </lineage>
</organism>
<gene>
    <name evidence="4" type="ORF">SAMN06893096_103147</name>
</gene>
<dbReference type="Proteomes" id="UP000198373">
    <property type="component" value="Unassembled WGS sequence"/>
</dbReference>
<evidence type="ECO:0000313" key="5">
    <source>
        <dbReference type="Proteomes" id="UP000198373"/>
    </source>
</evidence>
<dbReference type="EMBL" id="FZOO01000003">
    <property type="protein sequence ID" value="SNS30710.1"/>
    <property type="molecule type" value="Genomic_DNA"/>
</dbReference>
<accession>A0A239DEE7</accession>
<dbReference type="InterPro" id="IPR038607">
    <property type="entry name" value="PhoD-like_sf"/>
</dbReference>
<sequence length="591" mass="63305">MTTPREVSRRSVLQGAGAAAALLAVGGLSPEAARAAVAETARAGVFGFGVASGDPTGTSVLLWTRVTPDPAAVPGSGLGAPTRVRWEVAADEGFRHVLRRGTVRSDPARDHTVEVVVDRLDPYTRYHHRFSALGRTSPVGRTQTSPDEPGTPHALRLAFVSCSNYTGGWFTAYRGLAARDDLDLVLHLGDYVYEYGNGEDRYGPDALAGTRDHQPPAEMVSLADYRVRHALYEADPDLQAAHAGHPWVTIFDDHEITNDAYDTGAEIHEPADDPDTAYTGPMEPPGVLPEGDFPARRERASRAYLEWMPIREPGALGEHPHRGTQFFRRFRFGDPAALSVVDTRQNRSRQVPATAGGTLNPALADPARVLPEPEQLDWLVDGVTGGGTAWHLIGNQTVFTRVYAVPRAGVLPGQVSNTDQWDGCQDDQGRLLAAMAASGDTDPVVLTGDIHSSWANDLPTDPDGHRVDGRSSVGVESLCPSVTSDGFTEVLGSAAAAQTATAAFQTANPWVRYLEGHRPRLRRHRRGARPGADRLLVHPQRRGRGPGGRPAAGPAGHGRPRELLAVGQGQPPGQRAGRRARTALGRAAPGR</sequence>
<dbReference type="Gene3D" id="3.60.21.70">
    <property type="entry name" value="PhoD-like phosphatase"/>
    <property type="match status" value="1"/>
</dbReference>
<dbReference type="CDD" id="cd07389">
    <property type="entry name" value="MPP_PhoD"/>
    <property type="match status" value="1"/>
</dbReference>
<dbReference type="PANTHER" id="PTHR43606:SF2">
    <property type="entry name" value="ALKALINE PHOSPHATASE FAMILY PROTEIN (AFU_ORTHOLOGUE AFUA_5G03860)"/>
    <property type="match status" value="1"/>
</dbReference>
<dbReference type="InterPro" id="IPR018946">
    <property type="entry name" value="PhoD-like_MPP"/>
</dbReference>
<feature type="domain" description="PhoD-like phosphatase metallophosphatase" evidence="2">
    <location>
        <begin position="157"/>
        <end position="516"/>
    </location>
</feature>
<evidence type="ECO:0000259" key="2">
    <source>
        <dbReference type="Pfam" id="PF09423"/>
    </source>
</evidence>
<feature type="compositionally biased region" description="Low complexity" evidence="1">
    <location>
        <begin position="565"/>
        <end position="575"/>
    </location>
</feature>
<proteinExistence type="predicted"/>
<feature type="region of interest" description="Disordered" evidence="1">
    <location>
        <begin position="521"/>
        <end position="591"/>
    </location>
</feature>